<organism evidence="3 4">
    <name type="scientific">Tetraparma gracilis</name>
    <dbReference type="NCBI Taxonomy" id="2962635"/>
    <lineage>
        <taxon>Eukaryota</taxon>
        <taxon>Sar</taxon>
        <taxon>Stramenopiles</taxon>
        <taxon>Ochrophyta</taxon>
        <taxon>Bolidophyceae</taxon>
        <taxon>Parmales</taxon>
        <taxon>Triparmaceae</taxon>
        <taxon>Tetraparma</taxon>
    </lineage>
</organism>
<gene>
    <name evidence="3" type="ORF">TeGR_g1313</name>
</gene>
<evidence type="ECO:0000313" key="4">
    <source>
        <dbReference type="Proteomes" id="UP001165060"/>
    </source>
</evidence>
<evidence type="ECO:0000256" key="1">
    <source>
        <dbReference type="SAM" id="MobiDB-lite"/>
    </source>
</evidence>
<feature type="compositionally biased region" description="Basic and acidic residues" evidence="1">
    <location>
        <begin position="105"/>
        <end position="117"/>
    </location>
</feature>
<protein>
    <recommendedName>
        <fullName evidence="2">BZIP domain-containing protein</fullName>
    </recommendedName>
</protein>
<dbReference type="InterPro" id="IPR046347">
    <property type="entry name" value="bZIP_sf"/>
</dbReference>
<dbReference type="SUPFAM" id="SSF57959">
    <property type="entry name" value="Leucine zipper domain"/>
    <property type="match status" value="1"/>
</dbReference>
<dbReference type="PROSITE" id="PS50217">
    <property type="entry name" value="BZIP"/>
    <property type="match status" value="1"/>
</dbReference>
<accession>A0ABQ6MG82</accession>
<keyword evidence="4" id="KW-1185">Reference proteome</keyword>
<name>A0ABQ6MG82_9STRA</name>
<dbReference type="InterPro" id="IPR004827">
    <property type="entry name" value="bZIP"/>
</dbReference>
<reference evidence="3 4" key="1">
    <citation type="journal article" date="2023" name="Commun. Biol.">
        <title>Genome analysis of Parmales, the sister group of diatoms, reveals the evolutionary specialization of diatoms from phago-mixotrophs to photoautotrophs.</title>
        <authorList>
            <person name="Ban H."/>
            <person name="Sato S."/>
            <person name="Yoshikawa S."/>
            <person name="Yamada K."/>
            <person name="Nakamura Y."/>
            <person name="Ichinomiya M."/>
            <person name="Sato N."/>
            <person name="Blanc-Mathieu R."/>
            <person name="Endo H."/>
            <person name="Kuwata A."/>
            <person name="Ogata H."/>
        </authorList>
    </citation>
    <scope>NUCLEOTIDE SEQUENCE [LARGE SCALE GENOMIC DNA]</scope>
</reference>
<evidence type="ECO:0000313" key="3">
    <source>
        <dbReference type="EMBL" id="GMI25515.1"/>
    </source>
</evidence>
<comment type="caution">
    <text evidence="3">The sequence shown here is derived from an EMBL/GenBank/DDBJ whole genome shotgun (WGS) entry which is preliminary data.</text>
</comment>
<evidence type="ECO:0000259" key="2">
    <source>
        <dbReference type="PROSITE" id="PS50217"/>
    </source>
</evidence>
<dbReference type="PRINTS" id="PR00042">
    <property type="entry name" value="LEUZIPPRFOS"/>
</dbReference>
<dbReference type="InterPro" id="IPR000837">
    <property type="entry name" value="AP-1"/>
</dbReference>
<feature type="region of interest" description="Disordered" evidence="1">
    <location>
        <begin position="59"/>
        <end position="133"/>
    </location>
</feature>
<dbReference type="SMART" id="SM00338">
    <property type="entry name" value="BRLZ"/>
    <property type="match status" value="1"/>
</dbReference>
<dbReference type="Gene3D" id="1.20.5.170">
    <property type="match status" value="1"/>
</dbReference>
<dbReference type="EMBL" id="BRYB01002791">
    <property type="protein sequence ID" value="GMI25515.1"/>
    <property type="molecule type" value="Genomic_DNA"/>
</dbReference>
<dbReference type="Proteomes" id="UP001165060">
    <property type="component" value="Unassembled WGS sequence"/>
</dbReference>
<sequence>MSSFDDIAFESLDSSLAYLDEVSVVSSHSSHPSSSSLAHLDFLVGPYDHKESFADENCVSPYQTRPSSPAPSACGSNGEAMDESERQRMLATNLATSNLSEEEKEAIRREKKREADRKCRKRKKEKTNEMEGTVKKLKDERKAMALRIAQLEAAAAKTSSAAAPVSPTSSSGSSDPALALDLANLFNGDIVSVASFVRDRCAASVSLVSPSMETQGRDMLVKLFVGLQAQFPNSKLNVTKTDSSTGVHDVAFNLEGMLSNGRPLLLPGHFFVTTAKGPKGDHITKVIGVWNETSVLAQQFGMELSEWKKKADGASFFEDFWL</sequence>
<proteinExistence type="predicted"/>
<feature type="domain" description="BZIP" evidence="2">
    <location>
        <begin position="102"/>
        <end position="152"/>
    </location>
</feature>